<organism evidence="7 8">
    <name type="scientific">Brassica cretica</name>
    <name type="common">Mustard</name>
    <dbReference type="NCBI Taxonomy" id="69181"/>
    <lineage>
        <taxon>Eukaryota</taxon>
        <taxon>Viridiplantae</taxon>
        <taxon>Streptophyta</taxon>
        <taxon>Embryophyta</taxon>
        <taxon>Tracheophyta</taxon>
        <taxon>Spermatophyta</taxon>
        <taxon>Magnoliopsida</taxon>
        <taxon>eudicotyledons</taxon>
        <taxon>Gunneridae</taxon>
        <taxon>Pentapetalae</taxon>
        <taxon>rosids</taxon>
        <taxon>malvids</taxon>
        <taxon>Brassicales</taxon>
        <taxon>Brassicaceae</taxon>
        <taxon>Brassiceae</taxon>
        <taxon>Brassica</taxon>
    </lineage>
</organism>
<dbReference type="InterPro" id="IPR040504">
    <property type="entry name" value="TFIIF_beta_N"/>
</dbReference>
<name>A0A8S9H7L6_BRACR</name>
<dbReference type="PANTHER" id="PTHR10445:SF2">
    <property type="entry name" value="TRANSCRIPTION INITIATION FACTOR IIF, BETA SUBUNIT"/>
    <property type="match status" value="1"/>
</dbReference>
<dbReference type="SUPFAM" id="SSF50916">
    <property type="entry name" value="Rap30/74 interaction domains"/>
    <property type="match status" value="1"/>
</dbReference>
<keyword evidence="4" id="KW-0804">Transcription</keyword>
<dbReference type="InterPro" id="IPR003196">
    <property type="entry name" value="TFIIF_beta"/>
</dbReference>
<evidence type="ECO:0000259" key="6">
    <source>
        <dbReference type="Pfam" id="PF17683"/>
    </source>
</evidence>
<keyword evidence="5" id="KW-0539">Nucleus</keyword>
<keyword evidence="2" id="KW-0805">Transcription regulation</keyword>
<evidence type="ECO:0000256" key="5">
    <source>
        <dbReference type="ARBA" id="ARBA00023242"/>
    </source>
</evidence>
<keyword evidence="3" id="KW-0238">DNA-binding</keyword>
<dbReference type="GO" id="GO:0005674">
    <property type="term" value="C:transcription factor TFIIF complex"/>
    <property type="evidence" value="ECO:0007669"/>
    <property type="project" value="InterPro"/>
</dbReference>
<dbReference type="GO" id="GO:0006367">
    <property type="term" value="P:transcription initiation at RNA polymerase II promoter"/>
    <property type="evidence" value="ECO:0007669"/>
    <property type="project" value="InterPro"/>
</dbReference>
<evidence type="ECO:0000313" key="7">
    <source>
        <dbReference type="EMBL" id="KAF2551998.1"/>
    </source>
</evidence>
<evidence type="ECO:0000256" key="3">
    <source>
        <dbReference type="ARBA" id="ARBA00023125"/>
    </source>
</evidence>
<evidence type="ECO:0000256" key="2">
    <source>
        <dbReference type="ARBA" id="ARBA00023015"/>
    </source>
</evidence>
<comment type="subcellular location">
    <subcellularLocation>
        <location evidence="1">Nucleus</location>
    </subcellularLocation>
</comment>
<feature type="domain" description="TFIIF beta subunit N-terminal" evidence="6">
    <location>
        <begin position="24"/>
        <end position="115"/>
    </location>
</feature>
<dbReference type="GO" id="GO:0003677">
    <property type="term" value="F:DNA binding"/>
    <property type="evidence" value="ECO:0007669"/>
    <property type="project" value="UniProtKB-KW"/>
</dbReference>
<evidence type="ECO:0000313" key="8">
    <source>
        <dbReference type="Proteomes" id="UP000712281"/>
    </source>
</evidence>
<dbReference type="PANTHER" id="PTHR10445">
    <property type="entry name" value="GENERAL TRANSCRIPTION FACTOR IIF SUBUNIT 2"/>
    <property type="match status" value="1"/>
</dbReference>
<evidence type="ECO:0000256" key="4">
    <source>
        <dbReference type="ARBA" id="ARBA00023163"/>
    </source>
</evidence>
<sequence>MKMGESAAKENENPCGLETELAERSMWLMKCPSLAASSLKSLPSPDDPYLPVAKLIISIDPLASVDDETKVAMELTRDEFGNTPKRYALEMSTDCIPMFVFSESSSHGEGKKIKGTYELKVEYKIVPQE</sequence>
<protein>
    <recommendedName>
        <fullName evidence="6">TFIIF beta subunit N-terminal domain-containing protein</fullName>
    </recommendedName>
</protein>
<reference evidence="7" key="1">
    <citation type="submission" date="2019-12" db="EMBL/GenBank/DDBJ databases">
        <title>Genome sequencing and annotation of Brassica cretica.</title>
        <authorList>
            <person name="Studholme D.J."/>
            <person name="Sarris P.F."/>
        </authorList>
    </citation>
    <scope>NUCLEOTIDE SEQUENCE</scope>
    <source>
        <strain evidence="7">PFS-001/15</strain>
        <tissue evidence="7">Leaf</tissue>
    </source>
</reference>
<dbReference type="Pfam" id="PF17683">
    <property type="entry name" value="TFIIF_beta_N"/>
    <property type="match status" value="1"/>
</dbReference>
<dbReference type="EMBL" id="QGKW02001988">
    <property type="protein sequence ID" value="KAF2551998.1"/>
    <property type="molecule type" value="Genomic_DNA"/>
</dbReference>
<dbReference type="Proteomes" id="UP000712281">
    <property type="component" value="Unassembled WGS sequence"/>
</dbReference>
<gene>
    <name evidence="7" type="ORF">F2Q68_00036975</name>
</gene>
<dbReference type="AlphaFoldDB" id="A0A8S9H7L6"/>
<dbReference type="InterPro" id="IPR011039">
    <property type="entry name" value="TFIIF_interaction"/>
</dbReference>
<comment type="caution">
    <text evidence="7">The sequence shown here is derived from an EMBL/GenBank/DDBJ whole genome shotgun (WGS) entry which is preliminary data.</text>
</comment>
<evidence type="ECO:0000256" key="1">
    <source>
        <dbReference type="ARBA" id="ARBA00004123"/>
    </source>
</evidence>
<proteinExistence type="predicted"/>
<accession>A0A8S9H7L6</accession>